<comment type="caution">
    <text evidence="2">The sequence shown here is derived from an EMBL/GenBank/DDBJ whole genome shotgun (WGS) entry which is preliminary data.</text>
</comment>
<evidence type="ECO:0008006" key="4">
    <source>
        <dbReference type="Google" id="ProtNLM"/>
    </source>
</evidence>
<dbReference type="RefSeq" id="WP_371235871.1">
    <property type="nucleotide sequence ID" value="NZ_JAHWZY010000002.1"/>
</dbReference>
<keyword evidence="3" id="KW-1185">Reference proteome</keyword>
<evidence type="ECO:0000256" key="1">
    <source>
        <dbReference type="SAM" id="Phobius"/>
    </source>
</evidence>
<feature type="transmembrane region" description="Helical" evidence="1">
    <location>
        <begin position="6"/>
        <end position="26"/>
    </location>
</feature>
<protein>
    <recommendedName>
        <fullName evidence="4">Secreted protein</fullName>
    </recommendedName>
</protein>
<keyword evidence="1" id="KW-1133">Transmembrane helix</keyword>
<evidence type="ECO:0000313" key="2">
    <source>
        <dbReference type="EMBL" id="MEZ3177776.1"/>
    </source>
</evidence>
<organism evidence="2 3">
    <name type="scientific">Streptomyces pimonensis</name>
    <dbReference type="NCBI Taxonomy" id="2860288"/>
    <lineage>
        <taxon>Bacteria</taxon>
        <taxon>Bacillati</taxon>
        <taxon>Actinomycetota</taxon>
        <taxon>Actinomycetes</taxon>
        <taxon>Kitasatosporales</taxon>
        <taxon>Streptomycetaceae</taxon>
        <taxon>Streptomyces</taxon>
    </lineage>
</organism>
<proteinExistence type="predicted"/>
<name>A0ABV4IWW5_9ACTN</name>
<keyword evidence="1" id="KW-0472">Membrane</keyword>
<sequence length="80" mass="8599">MGVIWRWGVGIWTVVVIVGGGLTLWLQEKAEPPAPAGWERAEPSSAPVLPGDWETHCPTPEPPPDVEEGLTAVVCRVTTD</sequence>
<dbReference type="EMBL" id="JAHWZY010000002">
    <property type="protein sequence ID" value="MEZ3177776.1"/>
    <property type="molecule type" value="Genomic_DNA"/>
</dbReference>
<keyword evidence="1" id="KW-0812">Transmembrane</keyword>
<dbReference type="Proteomes" id="UP001567537">
    <property type="component" value="Unassembled WGS sequence"/>
</dbReference>
<evidence type="ECO:0000313" key="3">
    <source>
        <dbReference type="Proteomes" id="UP001567537"/>
    </source>
</evidence>
<gene>
    <name evidence="2" type="ORF">KYY02_03320</name>
</gene>
<reference evidence="2 3" key="1">
    <citation type="journal article" date="2021" name="Res Sq">
        <title>Streptomyces Pimoensis sp. nov., Isolated From the Taklimakan Desert in Xinjiang, China.</title>
        <authorList>
            <person name="Zhang P."/>
            <person name="Luo X."/>
            <person name="Luo X."/>
            <person name="Liu Z."/>
            <person name="Xia Z."/>
            <person name="Wan C."/>
            <person name="zhang L."/>
        </authorList>
    </citation>
    <scope>NUCLEOTIDE SEQUENCE [LARGE SCALE GENOMIC DNA]</scope>
    <source>
        <strain evidence="2 3">TRM75549</strain>
    </source>
</reference>
<accession>A0ABV4IWW5</accession>